<evidence type="ECO:0000313" key="1">
    <source>
        <dbReference type="EMBL" id="SEP17787.1"/>
    </source>
</evidence>
<gene>
    <name evidence="1" type="ORF">SAMN04487895_1272</name>
</gene>
<name>A0A1H8VRD6_9BACL</name>
<proteinExistence type="predicted"/>
<evidence type="ECO:0000313" key="2">
    <source>
        <dbReference type="Proteomes" id="UP000198809"/>
    </source>
</evidence>
<accession>A0A1H8VRD6</accession>
<protein>
    <submittedName>
        <fullName evidence="1">Uncharacterized protein</fullName>
    </submittedName>
</protein>
<dbReference type="RefSeq" id="WP_036597574.1">
    <property type="nucleotide sequence ID" value="NZ_FODH01000027.1"/>
</dbReference>
<sequence length="81" mass="9604">MIKQSYIEASERLLEHARRVTYHAHKINKLQAQRSDYLSGRIEQQPSETRHARLHQYKVAVSLRLSEIKFSREDQLCKSNP</sequence>
<organism evidence="1 2">
    <name type="scientific">Paenibacillus sophorae</name>
    <dbReference type="NCBI Taxonomy" id="1333845"/>
    <lineage>
        <taxon>Bacteria</taxon>
        <taxon>Bacillati</taxon>
        <taxon>Bacillota</taxon>
        <taxon>Bacilli</taxon>
        <taxon>Bacillales</taxon>
        <taxon>Paenibacillaceae</taxon>
        <taxon>Paenibacillus</taxon>
    </lineage>
</organism>
<reference evidence="1 2" key="1">
    <citation type="submission" date="2016-10" db="EMBL/GenBank/DDBJ databases">
        <authorList>
            <person name="de Groot N.N."/>
        </authorList>
    </citation>
    <scope>NUCLEOTIDE SEQUENCE [LARGE SCALE GENOMIC DNA]</scope>
    <source>
        <strain evidence="1 2">CGMCC 1.10238</strain>
    </source>
</reference>
<dbReference type="AlphaFoldDB" id="A0A1H8VRD6"/>
<dbReference type="STRING" id="1333845.SAMN04487895_1272"/>
<dbReference type="Proteomes" id="UP000198809">
    <property type="component" value="Unassembled WGS sequence"/>
</dbReference>
<dbReference type="EMBL" id="FODH01000027">
    <property type="protein sequence ID" value="SEP17787.1"/>
    <property type="molecule type" value="Genomic_DNA"/>
</dbReference>